<evidence type="ECO:0000313" key="2">
    <source>
        <dbReference type="Proteomes" id="UP000004200"/>
    </source>
</evidence>
<dbReference type="AlphaFoldDB" id="G2E2S2"/>
<dbReference type="STRING" id="765913.ThidrDRAFT_2585"/>
<organism evidence="1 2">
    <name type="scientific">Thiorhodococcus drewsii AZ1</name>
    <dbReference type="NCBI Taxonomy" id="765913"/>
    <lineage>
        <taxon>Bacteria</taxon>
        <taxon>Pseudomonadati</taxon>
        <taxon>Pseudomonadota</taxon>
        <taxon>Gammaproteobacteria</taxon>
        <taxon>Chromatiales</taxon>
        <taxon>Chromatiaceae</taxon>
        <taxon>Thiorhodococcus</taxon>
    </lineage>
</organism>
<keyword evidence="2" id="KW-1185">Reference proteome</keyword>
<dbReference type="OrthoDB" id="8454366at2"/>
<evidence type="ECO:0000313" key="1">
    <source>
        <dbReference type="EMBL" id="EGV30626.1"/>
    </source>
</evidence>
<gene>
    <name evidence="1" type="ORF">ThidrDRAFT_2585</name>
</gene>
<protein>
    <recommendedName>
        <fullName evidence="3">Succinylglutamate desuccinylase/aspartoacylase</fullName>
    </recommendedName>
</protein>
<accession>G2E2S2</accession>
<comment type="caution">
    <text evidence="1">The sequence shown here is derived from an EMBL/GenBank/DDBJ whole genome shotgun (WGS) entry which is preliminary data.</text>
</comment>
<dbReference type="eggNOG" id="ENOG5032WT8">
    <property type="taxonomic scope" value="Bacteria"/>
</dbReference>
<dbReference type="Proteomes" id="UP000004200">
    <property type="component" value="Unassembled WGS sequence"/>
</dbReference>
<name>G2E2S2_9GAMM</name>
<reference evidence="1 2" key="1">
    <citation type="submission" date="2011-06" db="EMBL/GenBank/DDBJ databases">
        <title>The draft genome of Thiorhodococcus drewsii AZ1.</title>
        <authorList>
            <consortium name="US DOE Joint Genome Institute (JGI-PGF)"/>
            <person name="Lucas S."/>
            <person name="Han J."/>
            <person name="Lapidus A."/>
            <person name="Cheng J.-F."/>
            <person name="Goodwin L."/>
            <person name="Pitluck S."/>
            <person name="Peters L."/>
            <person name="Land M.L."/>
            <person name="Hauser L."/>
            <person name="Vogl K."/>
            <person name="Liu Z."/>
            <person name="Imhoff J."/>
            <person name="Thiel V."/>
            <person name="Frigaard N.-U."/>
            <person name="Bryant D.A."/>
            <person name="Woyke T.J."/>
        </authorList>
    </citation>
    <scope>NUCLEOTIDE SEQUENCE [LARGE SCALE GENOMIC DNA]</scope>
    <source>
        <strain evidence="1 2">AZ1</strain>
    </source>
</reference>
<dbReference type="RefSeq" id="WP_007041298.1">
    <property type="nucleotide sequence ID" value="NZ_AFWT01000017.1"/>
</dbReference>
<dbReference type="EMBL" id="AFWT01000017">
    <property type="protein sequence ID" value="EGV30626.1"/>
    <property type="molecule type" value="Genomic_DNA"/>
</dbReference>
<sequence length="206" mass="22909">MSLLRRHAPAPPPEILVVIGAHRDELAFGDQVAARLDGTRFGLLRIPQGLSGEHPRPDQVALFRQRHQDLYLQLLDHVAPHHRLLVDLHCGVNQGGYCGDVLCADHRLLDCVADHAAELGAPVRCITLVSNTRTLSRTSHLVARPEIPEAVWNRSSPIYVGLEVYLCDEGSGSQQERRFAESLIGRVADCSESLRDRNGQRRLDLK</sequence>
<evidence type="ECO:0008006" key="3">
    <source>
        <dbReference type="Google" id="ProtNLM"/>
    </source>
</evidence>
<proteinExistence type="predicted"/>